<dbReference type="NCBIfam" id="NF040639">
    <property type="entry name" value="LETM1_rel_film"/>
    <property type="match status" value="1"/>
</dbReference>
<dbReference type="RefSeq" id="WP_166076471.1">
    <property type="nucleotide sequence ID" value="NZ_JAAJBT010000002.1"/>
</dbReference>
<feature type="domain" description="Letm1 RBD" evidence="1">
    <location>
        <begin position="341"/>
        <end position="393"/>
    </location>
</feature>
<gene>
    <name evidence="2" type="ORF">G4D72_04745</name>
</gene>
<proteinExistence type="predicted"/>
<comment type="caution">
    <text evidence="2">The sequence shown here is derived from an EMBL/GenBank/DDBJ whole genome shotgun (WGS) entry which is preliminary data.</text>
</comment>
<keyword evidence="3" id="KW-1185">Reference proteome</keyword>
<evidence type="ECO:0000259" key="1">
    <source>
        <dbReference type="Pfam" id="PF07766"/>
    </source>
</evidence>
<organism evidence="2 3">
    <name type="scientific">Flavobacterium difficile</name>
    <dbReference type="NCBI Taxonomy" id="2709659"/>
    <lineage>
        <taxon>Bacteria</taxon>
        <taxon>Pseudomonadati</taxon>
        <taxon>Bacteroidota</taxon>
        <taxon>Flavobacteriia</taxon>
        <taxon>Flavobacteriales</taxon>
        <taxon>Flavobacteriaceae</taxon>
        <taxon>Flavobacterium</taxon>
    </lineage>
</organism>
<reference evidence="2 3" key="1">
    <citation type="submission" date="2020-02" db="EMBL/GenBank/DDBJ databases">
        <authorList>
            <person name="Chen W.-M."/>
        </authorList>
    </citation>
    <scope>NUCLEOTIDE SEQUENCE [LARGE SCALE GENOMIC DNA]</scope>
    <source>
        <strain evidence="2 3">KDG-16</strain>
    </source>
</reference>
<protein>
    <recommendedName>
        <fullName evidence="1">Letm1 RBD domain-containing protein</fullName>
    </recommendedName>
</protein>
<evidence type="ECO:0000313" key="2">
    <source>
        <dbReference type="EMBL" id="NHM01417.1"/>
    </source>
</evidence>
<dbReference type="EMBL" id="JAAJBT010000002">
    <property type="protein sequence ID" value="NHM01417.1"/>
    <property type="molecule type" value="Genomic_DNA"/>
</dbReference>
<sequence length="396" mass="46071">MQINPSINGWIEKYVHQYANEVTSYATDEDFFVACQQSGLIYGYVVKYHLNGTVEDAKWDTEERIKVGFLSTLMALYRKHNTTSVEEFIETILAFYNLISKGKFSFVKMVWPDGSAYQKLEGIINERLQTNDNILTKNFTHMVTNAMLFIDILAFEFYLKNNTISLDFFKDLERKCLALIMLSLNKKNNKSEYDSMLLKMFENSLRYSKVSKINQEEIIALIYQGNRSTLENLYLYEVAHMTLLSDGIMYENEQNFLNKIAFNLNLNKNKQNTGLELVNFIEKHKKELPFFNLNHPVKQFYTNTQENIGKLVSRNKTRLIKELSESKELVKLLRKSTQQDLSYEEKKKVKKQLLDICKSIPSLTIFLLPGGGLLLPVLIKFIPQLLPSAFNENLND</sequence>
<evidence type="ECO:0000313" key="3">
    <source>
        <dbReference type="Proteomes" id="UP000800984"/>
    </source>
</evidence>
<dbReference type="Pfam" id="PF07766">
    <property type="entry name" value="LETM1_RBD"/>
    <property type="match status" value="1"/>
</dbReference>
<dbReference type="Proteomes" id="UP000800984">
    <property type="component" value="Unassembled WGS sequence"/>
</dbReference>
<dbReference type="InterPro" id="IPR033122">
    <property type="entry name" value="LETM1-like_RBD"/>
</dbReference>
<name>A0ABX0I2M1_9FLAO</name>
<accession>A0ABX0I2M1</accession>